<dbReference type="PANTHER" id="PTHR11783">
    <property type="entry name" value="SULFOTRANSFERASE SULT"/>
    <property type="match status" value="1"/>
</dbReference>
<evidence type="ECO:0000259" key="3">
    <source>
        <dbReference type="Pfam" id="PF00685"/>
    </source>
</evidence>
<evidence type="ECO:0000313" key="4">
    <source>
        <dbReference type="EMBL" id="RQH42265.1"/>
    </source>
</evidence>
<protein>
    <submittedName>
        <fullName evidence="4">Sulfotransferase domain-containing protein</fullName>
    </submittedName>
</protein>
<dbReference type="OrthoDB" id="8446141at2"/>
<comment type="caution">
    <text evidence="4">The sequence shown here is derived from an EMBL/GenBank/DDBJ whole genome shotgun (WGS) entry which is preliminary data.</text>
</comment>
<dbReference type="EMBL" id="RCBY01000074">
    <property type="protein sequence ID" value="RQH42265.1"/>
    <property type="molecule type" value="Genomic_DNA"/>
</dbReference>
<keyword evidence="5" id="KW-1185">Reference proteome</keyword>
<name>A0A3N6PTN7_9CYAN</name>
<dbReference type="Gene3D" id="3.40.50.300">
    <property type="entry name" value="P-loop containing nucleotide triphosphate hydrolases"/>
    <property type="match status" value="1"/>
</dbReference>
<evidence type="ECO:0000256" key="2">
    <source>
        <dbReference type="ARBA" id="ARBA00022679"/>
    </source>
</evidence>
<organism evidence="4 5">
    <name type="scientific">Okeania hirsuta</name>
    <dbReference type="NCBI Taxonomy" id="1458930"/>
    <lineage>
        <taxon>Bacteria</taxon>
        <taxon>Bacillati</taxon>
        <taxon>Cyanobacteriota</taxon>
        <taxon>Cyanophyceae</taxon>
        <taxon>Oscillatoriophycideae</taxon>
        <taxon>Oscillatoriales</taxon>
        <taxon>Microcoleaceae</taxon>
        <taxon>Okeania</taxon>
    </lineage>
</organism>
<proteinExistence type="inferred from homology"/>
<comment type="similarity">
    <text evidence="1">Belongs to the sulfotransferase 1 family.</text>
</comment>
<dbReference type="AlphaFoldDB" id="A0A3N6PTN7"/>
<dbReference type="Proteomes" id="UP000269154">
    <property type="component" value="Unassembled WGS sequence"/>
</dbReference>
<dbReference type="RefSeq" id="WP_124145457.1">
    <property type="nucleotide sequence ID" value="NZ_CAWOKI010000087.1"/>
</dbReference>
<keyword evidence="2 4" id="KW-0808">Transferase</keyword>
<reference evidence="4 5" key="1">
    <citation type="journal article" date="2018" name="ACS Chem. Biol.">
        <title>Ketoreductase domain dysfunction expands chemodiversity: malyngamide biosynthesis in the cyanobacterium Okeania hirsuta.</title>
        <authorList>
            <person name="Moss N.A."/>
            <person name="Leao T."/>
            <person name="Rankin M."/>
            <person name="McCullough T.M."/>
            <person name="Qu P."/>
            <person name="Korobeynikov A."/>
            <person name="Smith J.L."/>
            <person name="Gerwick L."/>
            <person name="Gerwick W.H."/>
        </authorList>
    </citation>
    <scope>NUCLEOTIDE SEQUENCE [LARGE SCALE GENOMIC DNA]</scope>
    <source>
        <strain evidence="4 5">PAB10Feb10-1</strain>
    </source>
</reference>
<dbReference type="SUPFAM" id="SSF52540">
    <property type="entry name" value="P-loop containing nucleoside triphosphate hydrolases"/>
    <property type="match status" value="1"/>
</dbReference>
<evidence type="ECO:0000313" key="5">
    <source>
        <dbReference type="Proteomes" id="UP000269154"/>
    </source>
</evidence>
<sequence length="299" mass="35424">MKTQDSSWYCMVDGIVYPKFVTEEKINTILTRFKTRNEDIFFVCYIKSGTTWLQQILLLLNNQGNQPNLTMKEAFPWLEFCLPPCSDIAREHSYEYFESLPSPRILTFHGWPHLIPEGLPNTKYIFLIRNPKDVAVSMYHHLKGKKSISYQGNWDDFFELYLSGQVHYGSWFDFHLHWEKFLSSRQQVLYLTYEELQKNIKICLCKLAVFLEIKGSEEVIDKVAIGSRLDEMKKNDQADCNWMIINQNEAPHLRKGIVGDWRNYFTDEQNQRFNNLYTQKMSGSKFKDYWDESILGITL</sequence>
<feature type="domain" description="Sulfotransferase" evidence="3">
    <location>
        <begin position="38"/>
        <end position="284"/>
    </location>
</feature>
<accession>A0A3N6PTN7</accession>
<evidence type="ECO:0000256" key="1">
    <source>
        <dbReference type="ARBA" id="ARBA00005771"/>
    </source>
</evidence>
<gene>
    <name evidence="4" type="ORF">D5R40_14595</name>
</gene>
<dbReference type="Pfam" id="PF00685">
    <property type="entry name" value="Sulfotransfer_1"/>
    <property type="match status" value="1"/>
</dbReference>
<dbReference type="GO" id="GO:0008146">
    <property type="term" value="F:sulfotransferase activity"/>
    <property type="evidence" value="ECO:0007669"/>
    <property type="project" value="InterPro"/>
</dbReference>
<dbReference type="InterPro" id="IPR027417">
    <property type="entry name" value="P-loop_NTPase"/>
</dbReference>
<dbReference type="InterPro" id="IPR000863">
    <property type="entry name" value="Sulfotransferase_dom"/>
</dbReference>